<organism evidence="1 2">
    <name type="scientific">Sistotremastrum suecicum HHB10207 ss-3</name>
    <dbReference type="NCBI Taxonomy" id="1314776"/>
    <lineage>
        <taxon>Eukaryota</taxon>
        <taxon>Fungi</taxon>
        <taxon>Dikarya</taxon>
        <taxon>Basidiomycota</taxon>
        <taxon>Agaricomycotina</taxon>
        <taxon>Agaricomycetes</taxon>
        <taxon>Sistotremastrales</taxon>
        <taxon>Sistotremastraceae</taxon>
        <taxon>Sistotremastrum</taxon>
    </lineage>
</organism>
<keyword evidence="2" id="KW-1185">Reference proteome</keyword>
<proteinExistence type="predicted"/>
<protein>
    <recommendedName>
        <fullName evidence="3">F-box domain-containing protein</fullName>
    </recommendedName>
</protein>
<dbReference type="AlphaFoldDB" id="A0A166DXS1"/>
<evidence type="ECO:0000313" key="2">
    <source>
        <dbReference type="Proteomes" id="UP000076798"/>
    </source>
</evidence>
<reference evidence="1 2" key="1">
    <citation type="journal article" date="2016" name="Mol. Biol. Evol.">
        <title>Comparative Genomics of Early-Diverging Mushroom-Forming Fungi Provides Insights into the Origins of Lignocellulose Decay Capabilities.</title>
        <authorList>
            <person name="Nagy L.G."/>
            <person name="Riley R."/>
            <person name="Tritt A."/>
            <person name="Adam C."/>
            <person name="Daum C."/>
            <person name="Floudas D."/>
            <person name="Sun H."/>
            <person name="Yadav J.S."/>
            <person name="Pangilinan J."/>
            <person name="Larsson K.H."/>
            <person name="Matsuura K."/>
            <person name="Barry K."/>
            <person name="Labutti K."/>
            <person name="Kuo R."/>
            <person name="Ohm R.A."/>
            <person name="Bhattacharya S.S."/>
            <person name="Shirouzu T."/>
            <person name="Yoshinaga Y."/>
            <person name="Martin F.M."/>
            <person name="Grigoriev I.V."/>
            <person name="Hibbett D.S."/>
        </authorList>
    </citation>
    <scope>NUCLEOTIDE SEQUENCE [LARGE SCALE GENOMIC DNA]</scope>
    <source>
        <strain evidence="1 2">HHB10207 ss-3</strain>
    </source>
</reference>
<evidence type="ECO:0000313" key="1">
    <source>
        <dbReference type="EMBL" id="KZT39005.1"/>
    </source>
</evidence>
<name>A0A166DXS1_9AGAM</name>
<dbReference type="EMBL" id="KV428053">
    <property type="protein sequence ID" value="KZT39005.1"/>
    <property type="molecule type" value="Genomic_DNA"/>
</dbReference>
<gene>
    <name evidence="1" type="ORF">SISSUDRAFT_1128375</name>
</gene>
<dbReference type="OrthoDB" id="3357519at2759"/>
<sequence length="512" mass="58085">MDVPDNPDTTSHFPNEIIAEILENVVHTEFASMQDLIEPGHYASKWTLILSICRRWSEIALASPDIWSSIHLCWPRDIVITFLRRSQSAPLSVALNQDFVQDFLAAAFDDVPLDAGHTVLALGRMRKLNVEWNVRMGYGEFLLNITQAPAIDWQGSLALLSHFRSRNILFTPDTLMFVPESLRYANIGPADVGIHIIDFLSTTPVLHTLELEERIDDDSIPLPAGFTFPPNVPPTPLHSLKRLRIGWMQTEYLNQILPRISCPAVSHISLSIKRDEYSTVLESLPLSCIDDFRSSTALSIFGDPWNRFSTNPESPFIIHWTTPSATPGADPDAIEHRVEFNEWDAGEHRWDEMDHIFYDLTSDAYSCVHLTRLNLSITRLPYPTLLFKFLTPLVKLEELIVRVVHVAPLLVVLDPRNSDRPNLICPALIKIDLRKSAFEPSDLAEVLEEREARECGVKELKITIGEQLQEANVPVHDLQGLREIFDKIRGSVEVYEAEEGGWIANEHMEEVL</sequence>
<evidence type="ECO:0008006" key="3">
    <source>
        <dbReference type="Google" id="ProtNLM"/>
    </source>
</evidence>
<dbReference type="Proteomes" id="UP000076798">
    <property type="component" value="Unassembled WGS sequence"/>
</dbReference>
<accession>A0A166DXS1</accession>